<dbReference type="AlphaFoldDB" id="A0A9Y3QMJ1"/>
<feature type="transmembrane region" description="Helical" evidence="1">
    <location>
        <begin position="12"/>
        <end position="33"/>
    </location>
</feature>
<accession>A0A9Y3QMJ1</accession>
<organism evidence="2 3">
    <name type="scientific">Pundamilia nyererei</name>
    <dbReference type="NCBI Taxonomy" id="303518"/>
    <lineage>
        <taxon>Eukaryota</taxon>
        <taxon>Metazoa</taxon>
        <taxon>Chordata</taxon>
        <taxon>Craniata</taxon>
        <taxon>Vertebrata</taxon>
        <taxon>Euteleostomi</taxon>
        <taxon>Actinopterygii</taxon>
        <taxon>Neopterygii</taxon>
        <taxon>Teleostei</taxon>
        <taxon>Neoteleostei</taxon>
        <taxon>Acanthomorphata</taxon>
        <taxon>Ovalentaria</taxon>
        <taxon>Cichlomorphae</taxon>
        <taxon>Cichliformes</taxon>
        <taxon>Cichlidae</taxon>
        <taxon>African cichlids</taxon>
        <taxon>Pseudocrenilabrinae</taxon>
        <taxon>Haplochromini</taxon>
        <taxon>Pundamilia</taxon>
    </lineage>
</organism>
<dbReference type="PANTHER" id="PTHR28613">
    <property type="entry name" value="SI:CH211-232M10.4-RELATED"/>
    <property type="match status" value="1"/>
</dbReference>
<dbReference type="InterPro" id="IPR029365">
    <property type="entry name" value="TMEM238"/>
</dbReference>
<dbReference type="Proteomes" id="UP000695023">
    <property type="component" value="Unplaced"/>
</dbReference>
<name>A0A9Y3QMJ1_9CICH</name>
<proteinExistence type="predicted"/>
<reference evidence="3" key="1">
    <citation type="submission" date="2025-08" db="UniProtKB">
        <authorList>
            <consortium name="RefSeq"/>
        </authorList>
    </citation>
    <scope>IDENTIFICATION</scope>
</reference>
<dbReference type="PANTHER" id="PTHR28613:SF9">
    <property type="entry name" value="TRANSMEMBRANE PROTEIN 238"/>
    <property type="match status" value="1"/>
</dbReference>
<dbReference type="Pfam" id="PF15125">
    <property type="entry name" value="TMEM238"/>
    <property type="match status" value="1"/>
</dbReference>
<keyword evidence="1" id="KW-1133">Transmembrane helix</keyword>
<feature type="transmembrane region" description="Helical" evidence="1">
    <location>
        <begin position="45"/>
        <end position="66"/>
    </location>
</feature>
<evidence type="ECO:0000313" key="3">
    <source>
        <dbReference type="RefSeq" id="XP_005721981.1"/>
    </source>
</evidence>
<keyword evidence="1" id="KW-0812">Transmembrane</keyword>
<evidence type="ECO:0000313" key="2">
    <source>
        <dbReference type="Proteomes" id="UP000695023"/>
    </source>
</evidence>
<dbReference type="GeneID" id="102195640"/>
<gene>
    <name evidence="3" type="primary">LOC102195640</name>
</gene>
<dbReference type="RefSeq" id="XP_005721981.1">
    <property type="nucleotide sequence ID" value="XM_005721924.1"/>
</dbReference>
<keyword evidence="2" id="KW-1185">Reference proteome</keyword>
<sequence length="183" mass="20438">MDRRFVGNCPPLFFLALIFDVIGLIVLLVGIFGNLKLDGRFYGDFLIYTGSLIIFLSLVWWVLWYTGNVQLYSADRTNSINLRYWARKLSERLSVSGKKPMEADDFKKKSMGNGKEMSGTVRASAPPRVMWEGGNLVLSGHDNKGFVGGTECASLAYKNMELGVLRSSDVGLQAQDCKPERLL</sequence>
<protein>
    <submittedName>
        <fullName evidence="3">Transmembrane protein 238-like</fullName>
    </submittedName>
</protein>
<keyword evidence="1" id="KW-0472">Membrane</keyword>
<evidence type="ECO:0000256" key="1">
    <source>
        <dbReference type="SAM" id="Phobius"/>
    </source>
</evidence>